<organism evidence="1 2">
    <name type="scientific">Oceanidesulfovibrio indonesiensis</name>
    <dbReference type="NCBI Taxonomy" id="54767"/>
    <lineage>
        <taxon>Bacteria</taxon>
        <taxon>Pseudomonadati</taxon>
        <taxon>Thermodesulfobacteriota</taxon>
        <taxon>Desulfovibrionia</taxon>
        <taxon>Desulfovibrionales</taxon>
        <taxon>Desulfovibrionaceae</taxon>
        <taxon>Oceanidesulfovibrio</taxon>
    </lineage>
</organism>
<gene>
    <name evidence="1" type="ORF">DPQ33_04210</name>
</gene>
<name>A0A7M3MGS6_9BACT</name>
<evidence type="ECO:0000313" key="2">
    <source>
        <dbReference type="Proteomes" id="UP000448292"/>
    </source>
</evidence>
<dbReference type="EMBL" id="QMIE01000003">
    <property type="protein sequence ID" value="TVM18687.1"/>
    <property type="molecule type" value="Genomic_DNA"/>
</dbReference>
<sequence length="86" mass="10503">MYDCYEAKMIEYDDFKSDARTIAQVMWDMCDEERMTYYHLQSKGYPGYIRQVYMNPDEKKEVDILSSLVLSYRKHVYEAYQKLKDK</sequence>
<proteinExistence type="predicted"/>
<reference evidence="1 2" key="1">
    <citation type="submission" date="2018-06" db="EMBL/GenBank/DDBJ databases">
        <title>Complete genome of Desulfovibrio indonesiensis P37SLT.</title>
        <authorList>
            <person name="Crispim J.S."/>
            <person name="Vidigal P.M.P."/>
            <person name="Silva L.C.F."/>
            <person name="Laguardia C.N."/>
            <person name="Araujo L.C."/>
            <person name="Dias R.S."/>
            <person name="Sousa M.P."/>
            <person name="Paula S.O."/>
            <person name="Silva C."/>
        </authorList>
    </citation>
    <scope>NUCLEOTIDE SEQUENCE [LARGE SCALE GENOMIC DNA]</scope>
    <source>
        <strain evidence="1 2">P37SLT</strain>
    </source>
</reference>
<dbReference type="Proteomes" id="UP000448292">
    <property type="component" value="Unassembled WGS sequence"/>
</dbReference>
<evidence type="ECO:0000313" key="1">
    <source>
        <dbReference type="EMBL" id="TVM18687.1"/>
    </source>
</evidence>
<comment type="caution">
    <text evidence="1">The sequence shown here is derived from an EMBL/GenBank/DDBJ whole genome shotgun (WGS) entry which is preliminary data.</text>
</comment>
<keyword evidence="2" id="KW-1185">Reference proteome</keyword>
<dbReference type="AlphaFoldDB" id="A0A7M3MGS6"/>
<protein>
    <submittedName>
        <fullName evidence="1">Uncharacterized protein</fullName>
    </submittedName>
</protein>
<accession>A0A7M3MGS6</accession>